<organism evidence="8 9">
    <name type="scientific">Streptosporangium album</name>
    <dbReference type="NCBI Taxonomy" id="47479"/>
    <lineage>
        <taxon>Bacteria</taxon>
        <taxon>Bacillati</taxon>
        <taxon>Actinomycetota</taxon>
        <taxon>Actinomycetes</taxon>
        <taxon>Streptosporangiales</taxon>
        <taxon>Streptosporangiaceae</taxon>
        <taxon>Streptosporangium</taxon>
    </lineage>
</organism>
<dbReference type="GO" id="GO:0000150">
    <property type="term" value="F:DNA strand exchange activity"/>
    <property type="evidence" value="ECO:0007669"/>
    <property type="project" value="InterPro"/>
</dbReference>
<keyword evidence="2" id="KW-0229">DNA integration</keyword>
<dbReference type="InterPro" id="IPR006119">
    <property type="entry name" value="Resolv_N"/>
</dbReference>
<dbReference type="EMBL" id="JACHJU010000008">
    <property type="protein sequence ID" value="MBB4944294.1"/>
    <property type="molecule type" value="Genomic_DNA"/>
</dbReference>
<dbReference type="Gene3D" id="1.10.10.60">
    <property type="entry name" value="Homeodomain-like"/>
    <property type="match status" value="1"/>
</dbReference>
<accession>A0A7W7WFE0</accession>
<evidence type="ECO:0000256" key="5">
    <source>
        <dbReference type="PIRSR" id="PIRSR606118-50"/>
    </source>
</evidence>
<dbReference type="PROSITE" id="PS00397">
    <property type="entry name" value="RECOMBINASES_1"/>
    <property type="match status" value="1"/>
</dbReference>
<dbReference type="CDD" id="cd03768">
    <property type="entry name" value="SR_ResInv"/>
    <property type="match status" value="1"/>
</dbReference>
<evidence type="ECO:0000259" key="7">
    <source>
        <dbReference type="PROSITE" id="PS51736"/>
    </source>
</evidence>
<sequence length="313" mass="35029">MALYGYCRVSTADQNPDHQIDALLRAGVVQENIFLDRASGARASRPELDRLMAALGDGDMLKITRLDRLSRSVQHLINLGADLRTRGVGLHVIEQGIDTETMEGRAMFGMLAVLAELQRELIVSNTNDGLAAARARGRVGGRRPKLTQRQLDQAQSMYDSGDHTVEEIAATFHVSRPTMYRQLTSFQEGRDCVLVVYRSSRRPKTDASNRRLGETGQSEKIQKDTDRKWWPIAPARRSKVKAIVYVADGTVARVRAVDGNLTRWQHDDRGYADVPVSPPLTDLQIAEQLPTLSIRIGDPRPHVRGKLREYLIL</sequence>
<proteinExistence type="inferred from homology"/>
<dbReference type="InterPro" id="IPR006118">
    <property type="entry name" value="Recombinase_CS"/>
</dbReference>
<name>A0A7W7WFE0_9ACTN</name>
<dbReference type="GO" id="GO:0015074">
    <property type="term" value="P:DNA integration"/>
    <property type="evidence" value="ECO:0007669"/>
    <property type="project" value="UniProtKB-KW"/>
</dbReference>
<evidence type="ECO:0000256" key="2">
    <source>
        <dbReference type="ARBA" id="ARBA00022908"/>
    </source>
</evidence>
<dbReference type="Pfam" id="PF02796">
    <property type="entry name" value="HTH_7"/>
    <property type="match status" value="1"/>
</dbReference>
<reference evidence="8 9" key="1">
    <citation type="submission" date="2020-08" db="EMBL/GenBank/DDBJ databases">
        <title>Sequencing the genomes of 1000 actinobacteria strains.</title>
        <authorList>
            <person name="Klenk H.-P."/>
        </authorList>
    </citation>
    <scope>NUCLEOTIDE SEQUENCE [LARGE SCALE GENOMIC DNA]</scope>
    <source>
        <strain evidence="8 9">DSM 43023</strain>
    </source>
</reference>
<keyword evidence="3" id="KW-0238">DNA-binding</keyword>
<keyword evidence="9" id="KW-1185">Reference proteome</keyword>
<dbReference type="Gene3D" id="3.40.50.1390">
    <property type="entry name" value="Resolvase, N-terminal catalytic domain"/>
    <property type="match status" value="1"/>
</dbReference>
<dbReference type="InterPro" id="IPR009057">
    <property type="entry name" value="Homeodomain-like_sf"/>
</dbReference>
<dbReference type="AlphaFoldDB" id="A0A7W7WFE0"/>
<feature type="domain" description="Resolvase/invertase-type recombinase catalytic" evidence="7">
    <location>
        <begin position="2"/>
        <end position="137"/>
    </location>
</feature>
<keyword evidence="4" id="KW-0233">DNA recombination</keyword>
<dbReference type="SUPFAM" id="SSF53041">
    <property type="entry name" value="Resolvase-like"/>
    <property type="match status" value="1"/>
</dbReference>
<dbReference type="SUPFAM" id="SSF46689">
    <property type="entry name" value="Homeodomain-like"/>
    <property type="match status" value="1"/>
</dbReference>
<dbReference type="Pfam" id="PF00239">
    <property type="entry name" value="Resolvase"/>
    <property type="match status" value="1"/>
</dbReference>
<comment type="similarity">
    <text evidence="1">Belongs to the site-specific recombinase resolvase family.</text>
</comment>
<evidence type="ECO:0000313" key="8">
    <source>
        <dbReference type="EMBL" id="MBB4944294.1"/>
    </source>
</evidence>
<evidence type="ECO:0000313" key="9">
    <source>
        <dbReference type="Proteomes" id="UP000534286"/>
    </source>
</evidence>
<dbReference type="GO" id="GO:0003677">
    <property type="term" value="F:DNA binding"/>
    <property type="evidence" value="ECO:0007669"/>
    <property type="project" value="UniProtKB-KW"/>
</dbReference>
<dbReference type="PANTHER" id="PTHR30461">
    <property type="entry name" value="DNA-INVERTASE FROM LAMBDOID PROPHAGE"/>
    <property type="match status" value="1"/>
</dbReference>
<evidence type="ECO:0000256" key="4">
    <source>
        <dbReference type="ARBA" id="ARBA00023172"/>
    </source>
</evidence>
<dbReference type="SMART" id="SM00857">
    <property type="entry name" value="Resolvase"/>
    <property type="match status" value="1"/>
</dbReference>
<dbReference type="InterPro" id="IPR006120">
    <property type="entry name" value="Resolvase_HTH_dom"/>
</dbReference>
<dbReference type="InterPro" id="IPR050639">
    <property type="entry name" value="SSR_resolvase"/>
</dbReference>
<dbReference type="PROSITE" id="PS51736">
    <property type="entry name" value="RECOMBINASES_3"/>
    <property type="match status" value="1"/>
</dbReference>
<evidence type="ECO:0000256" key="6">
    <source>
        <dbReference type="PROSITE-ProRule" id="PRU10137"/>
    </source>
</evidence>
<dbReference type="PANTHER" id="PTHR30461:SF2">
    <property type="entry name" value="SERINE RECOMBINASE PINE-RELATED"/>
    <property type="match status" value="1"/>
</dbReference>
<evidence type="ECO:0000256" key="1">
    <source>
        <dbReference type="ARBA" id="ARBA00009913"/>
    </source>
</evidence>
<dbReference type="InterPro" id="IPR036162">
    <property type="entry name" value="Resolvase-like_N_sf"/>
</dbReference>
<evidence type="ECO:0000256" key="3">
    <source>
        <dbReference type="ARBA" id="ARBA00023125"/>
    </source>
</evidence>
<dbReference type="RefSeq" id="WP_184760138.1">
    <property type="nucleotide sequence ID" value="NZ_BAABEK010000136.1"/>
</dbReference>
<comment type="caution">
    <text evidence="8">The sequence shown here is derived from an EMBL/GenBank/DDBJ whole genome shotgun (WGS) entry which is preliminary data.</text>
</comment>
<protein>
    <submittedName>
        <fullName evidence="8">DNA invertase Pin-like site-specific DNA recombinase</fullName>
    </submittedName>
</protein>
<feature type="active site" description="O-(5'-phospho-DNA)-serine intermediate" evidence="5 6">
    <location>
        <position position="10"/>
    </location>
</feature>
<gene>
    <name evidence="8" type="ORF">FHR32_008700</name>
</gene>
<dbReference type="Proteomes" id="UP000534286">
    <property type="component" value="Unassembled WGS sequence"/>
</dbReference>